<evidence type="ECO:0000256" key="1">
    <source>
        <dbReference type="SAM" id="Phobius"/>
    </source>
</evidence>
<accession>A0A1M6JM53</accession>
<dbReference type="AlphaFoldDB" id="A0A1M6JM53"/>
<reference evidence="4" key="1">
    <citation type="submission" date="2016-11" db="EMBL/GenBank/DDBJ databases">
        <authorList>
            <person name="Varghese N."/>
            <person name="Submissions S."/>
        </authorList>
    </citation>
    <scope>NUCLEOTIDE SEQUENCE [LARGE SCALE GENOMIC DNA]</scope>
    <source>
        <strain evidence="4">DSM 15518</strain>
    </source>
</reference>
<keyword evidence="1" id="KW-0812">Transmembrane</keyword>
<dbReference type="CDD" id="cd18774">
    <property type="entry name" value="PDC2_HK_sensor"/>
    <property type="match status" value="1"/>
</dbReference>
<protein>
    <submittedName>
        <fullName evidence="3">Cache domain-containing protein</fullName>
    </submittedName>
</protein>
<dbReference type="STRING" id="1123349.SAMN02744037_00136"/>
<keyword evidence="4" id="KW-1185">Reference proteome</keyword>
<dbReference type="Pfam" id="PF17201">
    <property type="entry name" value="Cache_3-Cache_2"/>
    <property type="match status" value="1"/>
</dbReference>
<dbReference type="OrthoDB" id="9763018at2"/>
<feature type="transmembrane region" description="Helical" evidence="1">
    <location>
        <begin position="6"/>
        <end position="27"/>
    </location>
</feature>
<proteinExistence type="predicted"/>
<keyword evidence="1" id="KW-0472">Membrane</keyword>
<gene>
    <name evidence="3" type="ORF">SAMN02744037_00136</name>
</gene>
<dbReference type="EMBL" id="FRAE01000005">
    <property type="protein sequence ID" value="SHJ47777.1"/>
    <property type="molecule type" value="Genomic_DNA"/>
</dbReference>
<evidence type="ECO:0000313" key="3">
    <source>
        <dbReference type="EMBL" id="SHJ47777.1"/>
    </source>
</evidence>
<dbReference type="RefSeq" id="WP_072886489.1">
    <property type="nucleotide sequence ID" value="NZ_FRAE01000005.1"/>
</dbReference>
<dbReference type="Proteomes" id="UP000242497">
    <property type="component" value="Unassembled WGS sequence"/>
</dbReference>
<evidence type="ECO:0000259" key="2">
    <source>
        <dbReference type="Pfam" id="PF17201"/>
    </source>
</evidence>
<keyword evidence="1" id="KW-1133">Transmembrane helix</keyword>
<dbReference type="InterPro" id="IPR033462">
    <property type="entry name" value="Cache_3-Cache_2"/>
</dbReference>
<dbReference type="Gene3D" id="3.30.450.20">
    <property type="entry name" value="PAS domain"/>
    <property type="match status" value="1"/>
</dbReference>
<evidence type="ECO:0000313" key="4">
    <source>
        <dbReference type="Proteomes" id="UP000242497"/>
    </source>
</evidence>
<feature type="domain" description="Cache 3/Cache 2 fusion" evidence="2">
    <location>
        <begin position="87"/>
        <end position="153"/>
    </location>
</feature>
<organism evidence="3 4">
    <name type="scientific">Tepidibacter formicigenes DSM 15518</name>
    <dbReference type="NCBI Taxonomy" id="1123349"/>
    <lineage>
        <taxon>Bacteria</taxon>
        <taxon>Bacillati</taxon>
        <taxon>Bacillota</taxon>
        <taxon>Clostridia</taxon>
        <taxon>Peptostreptococcales</taxon>
        <taxon>Peptostreptococcaceae</taxon>
        <taxon>Tepidibacter</taxon>
    </lineage>
</organism>
<name>A0A1M6JM53_9FIRM</name>
<sequence length="156" mass="18243">MKSLRVRVPCIIMLLFTVTVIILGYSLHISLKSNMSELVEERLYDQVTMTKGIIKELRERKYQDEEIQKIIRKSIYRDEKEYPENLKYKIAGKGFLYIFDNTGKLIVHPAFEGKNMIEESKVFRDIFEKKEGIIKYISPKTGTFKIAAIQTIEDNG</sequence>